<dbReference type="InterPro" id="IPR004843">
    <property type="entry name" value="Calcineurin-like_PHP"/>
</dbReference>
<dbReference type="InterPro" id="IPR029052">
    <property type="entry name" value="Metallo-depent_PP-like"/>
</dbReference>
<sequence length="309" mass="33806">MRARYGVPLGITAFGAACVGYATLVEPRSFRLRRVTVPVLPPGMKPLRALHVSDIHMVSGQTKKRRWLQSLAGLRPDFVVNTGDNLSDPHAVPELLDALEPLMEFPGTYVFGSNDYYGPRLRNPGRYLVEKASGRHGLNGNQPVVGAVHNPWEPMRDAFDAAGWVGLTNARGELKLEHGHLALTGLDDPHIKRDRYSEVAGGPDPDADLSLAVVHAPYLRVLDAFTAARYPLILAGHTHGGQLRIPYYGALVTNCDLDTARVSGLSDHRVGDRRSYLHVSAGCGANRYTPIRFACPPEATLLTLTERPR</sequence>
<keyword evidence="1" id="KW-1133">Transmembrane helix</keyword>
<reference evidence="3" key="1">
    <citation type="submission" date="2021-06" db="EMBL/GenBank/DDBJ databases">
        <title>Sequencing of actinobacteria type strains.</title>
        <authorList>
            <person name="Nguyen G.-S."/>
            <person name="Wentzel A."/>
        </authorList>
    </citation>
    <scope>NUCLEOTIDE SEQUENCE</scope>
    <source>
        <strain evidence="3">P38-E01</strain>
    </source>
</reference>
<organism evidence="3 4">
    <name type="scientific">Streptomyces tardus</name>
    <dbReference type="NCBI Taxonomy" id="2780544"/>
    <lineage>
        <taxon>Bacteria</taxon>
        <taxon>Bacillati</taxon>
        <taxon>Actinomycetota</taxon>
        <taxon>Actinomycetes</taxon>
        <taxon>Kitasatosporales</taxon>
        <taxon>Streptomycetaceae</taxon>
        <taxon>Streptomyces</taxon>
    </lineage>
</organism>
<dbReference type="Proteomes" id="UP000694501">
    <property type="component" value="Unassembled WGS sequence"/>
</dbReference>
<keyword evidence="1" id="KW-0472">Membrane</keyword>
<dbReference type="SUPFAM" id="SSF56300">
    <property type="entry name" value="Metallo-dependent phosphatases"/>
    <property type="match status" value="1"/>
</dbReference>
<evidence type="ECO:0000313" key="4">
    <source>
        <dbReference type="Proteomes" id="UP000694501"/>
    </source>
</evidence>
<evidence type="ECO:0000259" key="2">
    <source>
        <dbReference type="Pfam" id="PF00149"/>
    </source>
</evidence>
<name>A0A949JC55_9ACTN</name>
<dbReference type="GO" id="GO:0008758">
    <property type="term" value="F:UDP-2,3-diacylglucosamine hydrolase activity"/>
    <property type="evidence" value="ECO:0007669"/>
    <property type="project" value="TreeGrafter"/>
</dbReference>
<comment type="caution">
    <text evidence="3">The sequence shown here is derived from an EMBL/GenBank/DDBJ whole genome shotgun (WGS) entry which is preliminary data.</text>
</comment>
<dbReference type="Gene3D" id="3.60.21.10">
    <property type="match status" value="1"/>
</dbReference>
<dbReference type="RefSeq" id="WP_211043332.1">
    <property type="nucleotide sequence ID" value="NZ_JAELVF020000001.1"/>
</dbReference>
<dbReference type="PROSITE" id="PS51257">
    <property type="entry name" value="PROKAR_LIPOPROTEIN"/>
    <property type="match status" value="1"/>
</dbReference>
<protein>
    <submittedName>
        <fullName evidence="3">Metallophosphoesterase family protein</fullName>
    </submittedName>
</protein>
<feature type="transmembrane region" description="Helical" evidence="1">
    <location>
        <begin position="6"/>
        <end position="24"/>
    </location>
</feature>
<dbReference type="InterPro" id="IPR051158">
    <property type="entry name" value="Metallophosphoesterase_sf"/>
</dbReference>
<dbReference type="GO" id="GO:0009245">
    <property type="term" value="P:lipid A biosynthetic process"/>
    <property type="evidence" value="ECO:0007669"/>
    <property type="project" value="TreeGrafter"/>
</dbReference>
<keyword evidence="1" id="KW-0812">Transmembrane</keyword>
<accession>A0A949JC55</accession>
<dbReference type="AlphaFoldDB" id="A0A949JC55"/>
<feature type="domain" description="Calcineurin-like phosphoesterase" evidence="2">
    <location>
        <begin position="48"/>
        <end position="240"/>
    </location>
</feature>
<dbReference type="GO" id="GO:0016020">
    <property type="term" value="C:membrane"/>
    <property type="evidence" value="ECO:0007669"/>
    <property type="project" value="GOC"/>
</dbReference>
<evidence type="ECO:0000313" key="3">
    <source>
        <dbReference type="EMBL" id="MBU7597332.1"/>
    </source>
</evidence>
<gene>
    <name evidence="3" type="ORF">JGS22_006715</name>
</gene>
<keyword evidence="4" id="KW-1185">Reference proteome</keyword>
<evidence type="ECO:0000256" key="1">
    <source>
        <dbReference type="SAM" id="Phobius"/>
    </source>
</evidence>
<proteinExistence type="predicted"/>
<dbReference type="EMBL" id="JAELVF020000001">
    <property type="protein sequence ID" value="MBU7597332.1"/>
    <property type="molecule type" value="Genomic_DNA"/>
</dbReference>
<dbReference type="PANTHER" id="PTHR31302">
    <property type="entry name" value="TRANSMEMBRANE PROTEIN WITH METALLOPHOSPHOESTERASE DOMAIN-RELATED"/>
    <property type="match status" value="1"/>
</dbReference>
<dbReference type="Pfam" id="PF00149">
    <property type="entry name" value="Metallophos"/>
    <property type="match status" value="1"/>
</dbReference>
<dbReference type="PANTHER" id="PTHR31302:SF20">
    <property type="entry name" value="CONSERVED PROTEIN"/>
    <property type="match status" value="1"/>
</dbReference>